<dbReference type="AlphaFoldDB" id="A0A1T5AEJ1"/>
<dbReference type="SUPFAM" id="SSF53756">
    <property type="entry name" value="UDP-Glycosyltransferase/glycogen phosphorylase"/>
    <property type="match status" value="1"/>
</dbReference>
<dbReference type="EMBL" id="FUYY01000001">
    <property type="protein sequence ID" value="SKB33378.1"/>
    <property type="molecule type" value="Genomic_DNA"/>
</dbReference>
<protein>
    <submittedName>
        <fullName evidence="1">Glycosyltransferase involved in cell wall bisynthesis</fullName>
    </submittedName>
</protein>
<dbReference type="STRING" id="241145.SAMN05660776_0489"/>
<dbReference type="OrthoDB" id="9807209at2"/>
<keyword evidence="2" id="KW-1185">Reference proteome</keyword>
<dbReference type="Proteomes" id="UP000190230">
    <property type="component" value="Unassembled WGS sequence"/>
</dbReference>
<name>A0A1T5AEJ1_9FLAO</name>
<organism evidence="1 2">
    <name type="scientific">Salegentibacter holothuriorum</name>
    <dbReference type="NCBI Taxonomy" id="241145"/>
    <lineage>
        <taxon>Bacteria</taxon>
        <taxon>Pseudomonadati</taxon>
        <taxon>Bacteroidota</taxon>
        <taxon>Flavobacteriia</taxon>
        <taxon>Flavobacteriales</taxon>
        <taxon>Flavobacteriaceae</taxon>
        <taxon>Salegentibacter</taxon>
    </lineage>
</organism>
<sequence>MSLSKSRLLVIGCVWPEPNSSAAGSRMLQLLQFFLAEKYKITFVTTAARSEFAIDLEKMNIASEVIKMNHPSFDELLKEIQPNLVLFDRFMTEEQFGWRVDETCPQALKILDTEDLHFLRKTRIEAFKKNIPAEDLYFDAEITKREIASIYRCDLSLIISEVEMKLLQNEFNINPQLLHYLPFMLDAITDSEKSGMPEFQQRKDFISIGNFLHEPNWNAVLYLKEEIWPLIRQELPKAKIDIYGAYPSQKVWNLHNEKEGFIVKGRAENAETVMRNAKVCLAPIRFGAGLKGKLVKAMQCGTPTITTAIGAEGINGNLNWNGFITNNPKQFAEKAVRLYTEEKLWLNAVNQGFTIVNSRFNKEKHQQEFSKILRELIQNISLYRRENFVGKMLQHHKHRSTYFMAKFIEEKENNKKNRRL</sequence>
<dbReference type="RefSeq" id="WP_079719102.1">
    <property type="nucleotide sequence ID" value="NZ_FUYY01000001.1"/>
</dbReference>
<proteinExistence type="predicted"/>
<accession>A0A1T5AEJ1</accession>
<evidence type="ECO:0000313" key="2">
    <source>
        <dbReference type="Proteomes" id="UP000190230"/>
    </source>
</evidence>
<dbReference type="Gene3D" id="3.40.50.2000">
    <property type="entry name" value="Glycogen Phosphorylase B"/>
    <property type="match status" value="1"/>
</dbReference>
<dbReference type="CDD" id="cd03801">
    <property type="entry name" value="GT4_PimA-like"/>
    <property type="match status" value="1"/>
</dbReference>
<keyword evidence="1" id="KW-0808">Transferase</keyword>
<reference evidence="2" key="1">
    <citation type="submission" date="2017-02" db="EMBL/GenBank/DDBJ databases">
        <authorList>
            <person name="Varghese N."/>
            <person name="Submissions S."/>
        </authorList>
    </citation>
    <scope>NUCLEOTIDE SEQUENCE [LARGE SCALE GENOMIC DNA]</scope>
    <source>
        <strain evidence="2">DSM 23405</strain>
    </source>
</reference>
<evidence type="ECO:0000313" key="1">
    <source>
        <dbReference type="EMBL" id="SKB33378.1"/>
    </source>
</evidence>
<dbReference type="Pfam" id="PF13692">
    <property type="entry name" value="Glyco_trans_1_4"/>
    <property type="match status" value="1"/>
</dbReference>
<gene>
    <name evidence="1" type="ORF">SAMN05660776_0489</name>
</gene>
<dbReference type="GO" id="GO:0016740">
    <property type="term" value="F:transferase activity"/>
    <property type="evidence" value="ECO:0007669"/>
    <property type="project" value="UniProtKB-KW"/>
</dbReference>